<feature type="active site" evidence="8">
    <location>
        <position position="667"/>
    </location>
</feature>
<protein>
    <submittedName>
        <fullName evidence="14">Calpain-D</fullName>
    </submittedName>
</protein>
<dbReference type="GO" id="GO:0004198">
    <property type="term" value="F:calcium-dependent cysteine-type endopeptidase activity"/>
    <property type="evidence" value="ECO:0007669"/>
    <property type="project" value="InterPro"/>
</dbReference>
<keyword evidence="5" id="KW-0378">Hydrolase</keyword>
<dbReference type="Proteomes" id="UP001174909">
    <property type="component" value="Unassembled WGS sequence"/>
</dbReference>
<comment type="caution">
    <text evidence="9">Lacks conserved residue(s) required for the propagation of feature annotation.</text>
</comment>
<dbReference type="SMART" id="SM00230">
    <property type="entry name" value="CysPc"/>
    <property type="match status" value="1"/>
</dbReference>
<keyword evidence="15" id="KW-1185">Reference proteome</keyword>
<evidence type="ECO:0000256" key="9">
    <source>
        <dbReference type="PROSITE-ProRule" id="PRU00239"/>
    </source>
</evidence>
<evidence type="ECO:0000259" key="12">
    <source>
        <dbReference type="PROSITE" id="PS50199"/>
    </source>
</evidence>
<dbReference type="InterPro" id="IPR022684">
    <property type="entry name" value="Calpain_cysteine_protease"/>
</dbReference>
<keyword evidence="2" id="KW-0645">Protease</keyword>
<feature type="region of interest" description="Disordered" evidence="11">
    <location>
        <begin position="128"/>
        <end position="149"/>
    </location>
</feature>
<keyword evidence="6" id="KW-0788">Thiol protease</keyword>
<dbReference type="GO" id="GO:0005737">
    <property type="term" value="C:cytoplasm"/>
    <property type="evidence" value="ECO:0007669"/>
    <property type="project" value="TreeGrafter"/>
</dbReference>
<feature type="region of interest" description="Disordered" evidence="11">
    <location>
        <begin position="344"/>
        <end position="383"/>
    </location>
</feature>
<evidence type="ECO:0000256" key="3">
    <source>
        <dbReference type="ARBA" id="ARBA00022723"/>
    </source>
</evidence>
<evidence type="ECO:0000256" key="7">
    <source>
        <dbReference type="ARBA" id="ARBA00022833"/>
    </source>
</evidence>
<dbReference type="Gene3D" id="4.10.1060.10">
    <property type="entry name" value="Zinc finger, RanBP2-type"/>
    <property type="match status" value="2"/>
</dbReference>
<proteinExistence type="inferred from homology"/>
<feature type="domain" description="Calpain catalytic" evidence="13">
    <location>
        <begin position="602"/>
        <end position="790"/>
    </location>
</feature>
<dbReference type="PANTHER" id="PTHR10183">
    <property type="entry name" value="CALPAIN"/>
    <property type="match status" value="1"/>
</dbReference>
<dbReference type="InterPro" id="IPR000169">
    <property type="entry name" value="Pept_cys_AS"/>
</dbReference>
<name>A0AA35XH24_GEOBA</name>
<evidence type="ECO:0000259" key="13">
    <source>
        <dbReference type="PROSITE" id="PS50203"/>
    </source>
</evidence>
<feature type="compositionally biased region" description="Polar residues" evidence="11">
    <location>
        <begin position="359"/>
        <end position="371"/>
    </location>
</feature>
<dbReference type="AlphaFoldDB" id="A0AA35XH24"/>
<dbReference type="PROSITE" id="PS00139">
    <property type="entry name" value="THIOL_PROTEASE_CYS"/>
    <property type="match status" value="1"/>
</dbReference>
<comment type="similarity">
    <text evidence="1">Belongs to the peptidase C2 family.</text>
</comment>
<feature type="region of interest" description="Disordered" evidence="11">
    <location>
        <begin position="233"/>
        <end position="260"/>
    </location>
</feature>
<comment type="caution">
    <text evidence="14">The sequence shown here is derived from an EMBL/GenBank/DDBJ whole genome shotgun (WGS) entry which is preliminary data.</text>
</comment>
<dbReference type="InterPro" id="IPR001300">
    <property type="entry name" value="Peptidase_C2_calpain_cat"/>
</dbReference>
<dbReference type="InterPro" id="IPR001876">
    <property type="entry name" value="Znf_RanBP2"/>
</dbReference>
<feature type="domain" description="RanBP2-type" evidence="12">
    <location>
        <begin position="89"/>
        <end position="119"/>
    </location>
</feature>
<dbReference type="Gene3D" id="2.30.30.380">
    <property type="entry name" value="Zn-finger domain of Sec23/24"/>
    <property type="match status" value="1"/>
</dbReference>
<feature type="compositionally biased region" description="Polar residues" evidence="11">
    <location>
        <begin position="238"/>
        <end position="247"/>
    </location>
</feature>
<dbReference type="PROSITE" id="PS50203">
    <property type="entry name" value="CALPAIN_CAT"/>
    <property type="match status" value="1"/>
</dbReference>
<dbReference type="PROSITE" id="PS50199">
    <property type="entry name" value="ZF_RANBP2_2"/>
    <property type="match status" value="3"/>
</dbReference>
<evidence type="ECO:0000256" key="4">
    <source>
        <dbReference type="ARBA" id="ARBA00022771"/>
    </source>
</evidence>
<gene>
    <name evidence="14" type="ORF">GBAR_LOCUS27742</name>
</gene>
<feature type="region of interest" description="Disordered" evidence="11">
    <location>
        <begin position="1"/>
        <end position="31"/>
    </location>
</feature>
<dbReference type="GO" id="GO:0008270">
    <property type="term" value="F:zinc ion binding"/>
    <property type="evidence" value="ECO:0007669"/>
    <property type="project" value="UniProtKB-KW"/>
</dbReference>
<feature type="domain" description="RanBP2-type" evidence="12">
    <location>
        <begin position="28"/>
        <end position="57"/>
    </location>
</feature>
<dbReference type="PANTHER" id="PTHR10183:SF382">
    <property type="entry name" value="CALPAIN-15"/>
    <property type="match status" value="1"/>
</dbReference>
<accession>A0AA35XH24</accession>
<dbReference type="InterPro" id="IPR036443">
    <property type="entry name" value="Znf_RanBP2_sf"/>
</dbReference>
<feature type="region of interest" description="Disordered" evidence="11">
    <location>
        <begin position="516"/>
        <end position="556"/>
    </location>
</feature>
<dbReference type="EMBL" id="CASHTH010003874">
    <property type="protein sequence ID" value="CAI8050532.1"/>
    <property type="molecule type" value="Genomic_DNA"/>
</dbReference>
<dbReference type="Pfam" id="PF00641">
    <property type="entry name" value="Zn_ribbon_RanBP"/>
    <property type="match status" value="2"/>
</dbReference>
<organism evidence="14 15">
    <name type="scientific">Geodia barretti</name>
    <name type="common">Barrett's horny sponge</name>
    <dbReference type="NCBI Taxonomy" id="519541"/>
    <lineage>
        <taxon>Eukaryota</taxon>
        <taxon>Metazoa</taxon>
        <taxon>Porifera</taxon>
        <taxon>Demospongiae</taxon>
        <taxon>Heteroscleromorpha</taxon>
        <taxon>Tetractinellida</taxon>
        <taxon>Astrophorina</taxon>
        <taxon>Geodiidae</taxon>
        <taxon>Geodia</taxon>
    </lineage>
</organism>
<feature type="compositionally biased region" description="Basic and acidic residues" evidence="11">
    <location>
        <begin position="128"/>
        <end position="141"/>
    </location>
</feature>
<dbReference type="GO" id="GO:0006508">
    <property type="term" value="P:proteolysis"/>
    <property type="evidence" value="ECO:0007669"/>
    <property type="project" value="UniProtKB-KW"/>
</dbReference>
<evidence type="ECO:0000313" key="14">
    <source>
        <dbReference type="EMBL" id="CAI8050532.1"/>
    </source>
</evidence>
<feature type="domain" description="RanBP2-type" evidence="12">
    <location>
        <begin position="192"/>
        <end position="228"/>
    </location>
</feature>
<keyword evidence="4 10" id="KW-0863">Zinc-finger</keyword>
<evidence type="ECO:0000256" key="10">
    <source>
        <dbReference type="PROSITE-ProRule" id="PRU00322"/>
    </source>
</evidence>
<dbReference type="SUPFAM" id="SSF54001">
    <property type="entry name" value="Cysteine proteinases"/>
    <property type="match status" value="1"/>
</dbReference>
<evidence type="ECO:0000256" key="5">
    <source>
        <dbReference type="ARBA" id="ARBA00022801"/>
    </source>
</evidence>
<evidence type="ECO:0000313" key="15">
    <source>
        <dbReference type="Proteomes" id="UP001174909"/>
    </source>
</evidence>
<reference evidence="14" key="1">
    <citation type="submission" date="2023-03" db="EMBL/GenBank/DDBJ databases">
        <authorList>
            <person name="Steffen K."/>
            <person name="Cardenas P."/>
        </authorList>
    </citation>
    <scope>NUCLEOTIDE SEQUENCE</scope>
</reference>
<evidence type="ECO:0000256" key="2">
    <source>
        <dbReference type="ARBA" id="ARBA00022670"/>
    </source>
</evidence>
<feature type="compositionally biased region" description="Low complexity" evidence="11">
    <location>
        <begin position="408"/>
        <end position="420"/>
    </location>
</feature>
<evidence type="ECO:0000256" key="1">
    <source>
        <dbReference type="ARBA" id="ARBA00007623"/>
    </source>
</evidence>
<feature type="region of interest" description="Disordered" evidence="11">
    <location>
        <begin position="402"/>
        <end position="423"/>
    </location>
</feature>
<dbReference type="PRINTS" id="PR00704">
    <property type="entry name" value="CALPAIN"/>
</dbReference>
<dbReference type="SUPFAM" id="SSF90209">
    <property type="entry name" value="Ran binding protein zinc finger-like"/>
    <property type="match status" value="3"/>
</dbReference>
<evidence type="ECO:0000256" key="8">
    <source>
        <dbReference type="PIRSR" id="PIRSR622684-1"/>
    </source>
</evidence>
<keyword evidence="3" id="KW-0479">Metal-binding</keyword>
<dbReference type="Pfam" id="PF00648">
    <property type="entry name" value="Peptidase_C2"/>
    <property type="match status" value="1"/>
</dbReference>
<sequence length="790" mass="88025">MLSTSVLPDSSHLRSSPAEAPHSNAESPHGSWKCSACTMTNSEEYVNCTACMTKRPGKKIDLKEEQKKAKQVAIVNPSFSVRFKALFSKTPPQWKCPACTFINRGINSQCQSCWYLRVQDDHYNHEVASEGKVDEKPRVSSEEQSSSTSTSVFGSIRALFRRSSLNGGHSKGAIGIETDKEVKEEGEGIEERDGEEEMTHRKWKCQQCTLLNQESLKKCSACDFPKNFEMPALGGDQGSVNPHSLSPNEEHGQFDAENDRGPVQLDPEIVLGDVATPLPVIAAQSPQDPRHHALLSSQGTPTWRCKVCGAFNVINSGLRQCFICGIGVIPEFYLPLAPPVRESYRPYSSPQPRLKGNYVSPNHFPQSQAQYQPMPPRASQPQFQDSVDQDYVNVSQMALWGQAPRQGPNPSHNGSSPSHPLTRVNHLHASSSLSPLHITSSNGGVSPQSEPSYVNANSYGAYPRRSLRHSMDANYRDIPILESENLSHLQLQYTPFRVGDFSHDMEESFVDPYVRPRTPMDYHKPPSPPELLEPQGANQQDAAAKSHGEKETEESRALLEASVAGGHWNRTKCVEERREEDVLCANVVYQEILRYSRTSGEPFTDPDFPPADKSLYSDPSQPVARWQVGKWERPSETRDDFDSQRIEWTVLREARPEDIAQGVLGNCWVLSALGVIAEQPQLIEDILITKQYCPELGAYQVRLCRDGRWEVVVVDDCFPCLNTGELVFSKAHRKQLWVPLIEKALAKLYGSYEALNAGRVLLGLSVLTGLPCEKIHVKRPSAKGMKLTPT</sequence>
<dbReference type="PROSITE" id="PS01358">
    <property type="entry name" value="ZF_RANBP2_1"/>
    <property type="match status" value="3"/>
</dbReference>
<feature type="compositionally biased region" description="Basic and acidic residues" evidence="11">
    <location>
        <begin position="248"/>
        <end position="260"/>
    </location>
</feature>
<evidence type="ECO:0000256" key="6">
    <source>
        <dbReference type="ARBA" id="ARBA00022807"/>
    </source>
</evidence>
<keyword evidence="7" id="KW-0862">Zinc</keyword>
<evidence type="ECO:0000256" key="11">
    <source>
        <dbReference type="SAM" id="MobiDB-lite"/>
    </source>
</evidence>
<dbReference type="InterPro" id="IPR038765">
    <property type="entry name" value="Papain-like_cys_pep_sf"/>
</dbReference>
<dbReference type="SMART" id="SM00547">
    <property type="entry name" value="ZnF_RBZ"/>
    <property type="match status" value="4"/>
</dbReference>
<feature type="compositionally biased region" description="Basic and acidic residues" evidence="11">
    <location>
        <begin position="544"/>
        <end position="556"/>
    </location>
</feature>